<reference evidence="1 2" key="2">
    <citation type="submission" date="2019-01" db="EMBL/GenBank/DDBJ databases">
        <title>Tautonia sociabilis, a novel thermotolerant planctomycete of Isosphaeraceae family, isolated from a 4000 m deep subterranean habitat.</title>
        <authorList>
            <person name="Kovaleva O.L."/>
            <person name="Elcheninov A.G."/>
            <person name="Van Heerden E."/>
            <person name="Toshchakov S.V."/>
            <person name="Novikov A."/>
            <person name="Bonch-Osmolovskaya E.A."/>
            <person name="Kublanov I.V."/>
        </authorList>
    </citation>
    <scope>NUCLEOTIDE SEQUENCE [LARGE SCALE GENOMIC DNA]</scope>
    <source>
        <strain evidence="1 2">GM2012</strain>
    </source>
</reference>
<accession>A0A432MLD2</accession>
<dbReference type="Pfam" id="PF20213">
    <property type="entry name" value="DUF6573"/>
    <property type="match status" value="1"/>
</dbReference>
<reference evidence="1 2" key="1">
    <citation type="submission" date="2018-12" db="EMBL/GenBank/DDBJ databases">
        <authorList>
            <person name="Toschakov S.V."/>
        </authorList>
    </citation>
    <scope>NUCLEOTIDE SEQUENCE [LARGE SCALE GENOMIC DNA]</scope>
    <source>
        <strain evidence="1 2">GM2012</strain>
    </source>
</reference>
<evidence type="ECO:0000313" key="2">
    <source>
        <dbReference type="Proteomes" id="UP000280296"/>
    </source>
</evidence>
<dbReference type="InterPro" id="IPR046480">
    <property type="entry name" value="DUF6573"/>
</dbReference>
<gene>
    <name evidence="1" type="ORF">TsocGM_09860</name>
</gene>
<dbReference type="EMBL" id="RYZH01000015">
    <property type="protein sequence ID" value="RUL88017.1"/>
    <property type="molecule type" value="Genomic_DNA"/>
</dbReference>
<keyword evidence="2" id="KW-1185">Reference proteome</keyword>
<protein>
    <submittedName>
        <fullName evidence="1">Uncharacterized protein</fullName>
    </submittedName>
</protein>
<dbReference type="AlphaFoldDB" id="A0A432MLD2"/>
<dbReference type="RefSeq" id="WP_126725138.1">
    <property type="nucleotide sequence ID" value="NZ_RYZH01000015.1"/>
</dbReference>
<evidence type="ECO:0000313" key="1">
    <source>
        <dbReference type="EMBL" id="RUL88017.1"/>
    </source>
</evidence>
<sequence>MVNRDDIVIFCYTRADAIRDGVLIDVTETAREAGFRIPVAMTSAAWALCVEIPEGVTGQDLSGRIWDVLIMLLYAIKSKNARGSEIRYHLHVRNSNEEGEPPLVELKALCGPGDEGEPVITIMLPHED</sequence>
<organism evidence="1 2">
    <name type="scientific">Tautonia sociabilis</name>
    <dbReference type="NCBI Taxonomy" id="2080755"/>
    <lineage>
        <taxon>Bacteria</taxon>
        <taxon>Pseudomonadati</taxon>
        <taxon>Planctomycetota</taxon>
        <taxon>Planctomycetia</taxon>
        <taxon>Isosphaerales</taxon>
        <taxon>Isosphaeraceae</taxon>
        <taxon>Tautonia</taxon>
    </lineage>
</organism>
<dbReference type="OrthoDB" id="4556966at2"/>
<dbReference type="Proteomes" id="UP000280296">
    <property type="component" value="Unassembled WGS sequence"/>
</dbReference>
<proteinExistence type="predicted"/>
<comment type="caution">
    <text evidence="1">The sequence shown here is derived from an EMBL/GenBank/DDBJ whole genome shotgun (WGS) entry which is preliminary data.</text>
</comment>
<name>A0A432MLD2_9BACT</name>